<evidence type="ECO:0000313" key="10">
    <source>
        <dbReference type="EMBL" id="KFG25829.1"/>
    </source>
</evidence>
<keyword evidence="9" id="KW-0636">Prenylation</keyword>
<dbReference type="InterPro" id="IPR003578">
    <property type="entry name" value="Small_GTPase_Rho"/>
</dbReference>
<dbReference type="Pfam" id="PF00071">
    <property type="entry name" value="Ras"/>
    <property type="match status" value="1"/>
</dbReference>
<dbReference type="NCBIfam" id="TIGR00231">
    <property type="entry name" value="small_GTP"/>
    <property type="match status" value="1"/>
</dbReference>
<dbReference type="PROSITE" id="PS51421">
    <property type="entry name" value="RAS"/>
    <property type="match status" value="1"/>
</dbReference>
<dbReference type="PROSITE" id="PS51420">
    <property type="entry name" value="RHO"/>
    <property type="match status" value="1"/>
</dbReference>
<dbReference type="InterPro" id="IPR001806">
    <property type="entry name" value="Small_GTPase"/>
</dbReference>
<comment type="similarity">
    <text evidence="2">Belongs to the small GTPase superfamily. Rho family.</text>
</comment>
<organism evidence="10 11">
    <name type="scientific">Nematocida ausubeli (strain ATCC PRA-371 / ERTm2)</name>
    <name type="common">Nematode killer fungus</name>
    <dbReference type="NCBI Taxonomy" id="1913371"/>
    <lineage>
        <taxon>Eukaryota</taxon>
        <taxon>Fungi</taxon>
        <taxon>Fungi incertae sedis</taxon>
        <taxon>Microsporidia</taxon>
        <taxon>Nematocida</taxon>
    </lineage>
</organism>
<evidence type="ECO:0000256" key="2">
    <source>
        <dbReference type="ARBA" id="ARBA00010142"/>
    </source>
</evidence>
<dbReference type="PRINTS" id="PR00449">
    <property type="entry name" value="RASTRNSFRMNG"/>
</dbReference>
<dbReference type="FunFam" id="3.40.50.300:FF:000983">
    <property type="entry name" value="Rho family GTPase"/>
    <property type="match status" value="1"/>
</dbReference>
<dbReference type="EMBL" id="AKIJ01000004">
    <property type="protein sequence ID" value="KFG25829.1"/>
    <property type="molecule type" value="Genomic_DNA"/>
</dbReference>
<keyword evidence="8" id="KW-0449">Lipoprotein</keyword>
<evidence type="ECO:0008006" key="12">
    <source>
        <dbReference type="Google" id="ProtNLM"/>
    </source>
</evidence>
<evidence type="ECO:0000256" key="8">
    <source>
        <dbReference type="ARBA" id="ARBA00023288"/>
    </source>
</evidence>
<dbReference type="InterPro" id="IPR027417">
    <property type="entry name" value="P-loop_NTPase"/>
</dbReference>
<gene>
    <name evidence="10" type="ORF">NESG_01815</name>
</gene>
<dbReference type="SMART" id="SM00173">
    <property type="entry name" value="RAS"/>
    <property type="match status" value="1"/>
</dbReference>
<keyword evidence="6" id="KW-0342">GTP-binding</keyword>
<dbReference type="PANTHER" id="PTHR24072">
    <property type="entry name" value="RHO FAMILY GTPASE"/>
    <property type="match status" value="1"/>
</dbReference>
<dbReference type="SUPFAM" id="SSF52540">
    <property type="entry name" value="P-loop containing nucleoside triphosphate hydrolases"/>
    <property type="match status" value="1"/>
</dbReference>
<evidence type="ECO:0000256" key="1">
    <source>
        <dbReference type="ARBA" id="ARBA00004342"/>
    </source>
</evidence>
<keyword evidence="11" id="KW-1185">Reference proteome</keyword>
<comment type="caution">
    <text evidence="10">The sequence shown here is derived from an EMBL/GenBank/DDBJ whole genome shotgun (WGS) entry which is preliminary data.</text>
</comment>
<dbReference type="GO" id="GO:0005886">
    <property type="term" value="C:plasma membrane"/>
    <property type="evidence" value="ECO:0007669"/>
    <property type="project" value="UniProtKB-SubCell"/>
</dbReference>
<dbReference type="CDD" id="cd00157">
    <property type="entry name" value="Rho"/>
    <property type="match status" value="1"/>
</dbReference>
<dbReference type="GO" id="GO:0005525">
    <property type="term" value="F:GTP binding"/>
    <property type="evidence" value="ECO:0007669"/>
    <property type="project" value="UniProtKB-KW"/>
</dbReference>
<dbReference type="InterPro" id="IPR005225">
    <property type="entry name" value="Small_GTP-bd"/>
</dbReference>
<dbReference type="HOGENOM" id="CLU_041217_21_2_1"/>
<accession>A0A086J111</accession>
<dbReference type="AlphaFoldDB" id="A0A086J111"/>
<dbReference type="GeneID" id="77676788"/>
<proteinExistence type="inferred from homology"/>
<comment type="subcellular location">
    <subcellularLocation>
        <location evidence="1">Cell membrane</location>
        <topology evidence="1">Lipid-anchor</topology>
        <orientation evidence="1">Cytoplasmic side</orientation>
    </subcellularLocation>
</comment>
<evidence type="ECO:0000256" key="9">
    <source>
        <dbReference type="ARBA" id="ARBA00023289"/>
    </source>
</evidence>
<dbReference type="GO" id="GO:0007264">
    <property type="term" value="P:small GTPase-mediated signal transduction"/>
    <property type="evidence" value="ECO:0007669"/>
    <property type="project" value="InterPro"/>
</dbReference>
<keyword evidence="5" id="KW-0547">Nucleotide-binding</keyword>
<name>A0A086J111_NEMA1</name>
<keyword evidence="4" id="KW-0488">Methylation</keyword>
<protein>
    <recommendedName>
        <fullName evidence="12">Rho GTPase</fullName>
    </recommendedName>
</protein>
<evidence type="ECO:0000256" key="6">
    <source>
        <dbReference type="ARBA" id="ARBA00023134"/>
    </source>
</evidence>
<dbReference type="Proteomes" id="UP000054524">
    <property type="component" value="Unassembled WGS sequence"/>
</dbReference>
<dbReference type="Gene3D" id="3.40.50.300">
    <property type="entry name" value="P-loop containing nucleotide triphosphate hydrolases"/>
    <property type="match status" value="1"/>
</dbReference>
<keyword evidence="3" id="KW-1003">Cell membrane</keyword>
<evidence type="ECO:0000256" key="4">
    <source>
        <dbReference type="ARBA" id="ARBA00022481"/>
    </source>
</evidence>
<evidence type="ECO:0000313" key="11">
    <source>
        <dbReference type="Proteomes" id="UP000054524"/>
    </source>
</evidence>
<dbReference type="PROSITE" id="PS51419">
    <property type="entry name" value="RAB"/>
    <property type="match status" value="1"/>
</dbReference>
<dbReference type="GO" id="GO:0003924">
    <property type="term" value="F:GTPase activity"/>
    <property type="evidence" value="ECO:0007669"/>
    <property type="project" value="InterPro"/>
</dbReference>
<evidence type="ECO:0000256" key="7">
    <source>
        <dbReference type="ARBA" id="ARBA00023136"/>
    </source>
</evidence>
<reference evidence="10 11" key="1">
    <citation type="journal article" date="2014" name="Genome Announc.">
        <title>Genome Sequence of the Microsporidian Species Nematocida sp1 Strain ERTm6 (ATCC PRA-372).</title>
        <authorList>
            <person name="Bakowski M.A."/>
            <person name="Priest M."/>
            <person name="Young S."/>
            <person name="Cuomo C.A."/>
            <person name="Troemel E.R."/>
        </authorList>
    </citation>
    <scope>NUCLEOTIDE SEQUENCE [LARGE SCALE GENOMIC DNA]</scope>
    <source>
        <strain evidence="10 11">ERTm6</strain>
    </source>
</reference>
<dbReference type="SMART" id="SM00174">
    <property type="entry name" value="RHO"/>
    <property type="match status" value="1"/>
</dbReference>
<dbReference type="SMART" id="SM00175">
    <property type="entry name" value="RAB"/>
    <property type="match status" value="1"/>
</dbReference>
<evidence type="ECO:0000256" key="5">
    <source>
        <dbReference type="ARBA" id="ARBA00022741"/>
    </source>
</evidence>
<keyword evidence="7" id="KW-0472">Membrane</keyword>
<dbReference type="RefSeq" id="XP_052904384.1">
    <property type="nucleotide sequence ID" value="XM_053049434.1"/>
</dbReference>
<sequence>MVHACLFLCGARNLIGGSIRFPYIQENRRNFMANKKDTYRAKIVVIGDGACGKTCMLEVYKSGIFPEDYVPTIVDNFVMKEELTAGEVVLTLWDTSGQDEYDALRPLSYSNANLIIICYSIEKKDRLGNIEEKWLTEIQNLCKNVPYFLIGLKSDIRDNASPSQTEKYVSTEEGKELAQKIGASYFSECSALTQKNIKETFEEIGNYIIKHQKETSYQKGFKFFYCC</sequence>
<evidence type="ECO:0000256" key="3">
    <source>
        <dbReference type="ARBA" id="ARBA00022475"/>
    </source>
</evidence>